<evidence type="ECO:0000313" key="1">
    <source>
        <dbReference type="EMBL" id="GBO35829.1"/>
    </source>
</evidence>
<comment type="caution">
    <text evidence="1">The sequence shown here is derived from an EMBL/GenBank/DDBJ whole genome shotgun (WGS) entry which is preliminary data.</text>
</comment>
<dbReference type="Proteomes" id="UP000499080">
    <property type="component" value="Unassembled WGS sequence"/>
</dbReference>
<dbReference type="EMBL" id="BGPR01059880">
    <property type="protein sequence ID" value="GBO35829.1"/>
    <property type="molecule type" value="Genomic_DNA"/>
</dbReference>
<dbReference type="AlphaFoldDB" id="A0A4Y2WF33"/>
<name>A0A4Y2WF33_ARAVE</name>
<organism evidence="1 2">
    <name type="scientific">Araneus ventricosus</name>
    <name type="common">Orbweaver spider</name>
    <name type="synonym">Epeira ventricosa</name>
    <dbReference type="NCBI Taxonomy" id="182803"/>
    <lineage>
        <taxon>Eukaryota</taxon>
        <taxon>Metazoa</taxon>
        <taxon>Ecdysozoa</taxon>
        <taxon>Arthropoda</taxon>
        <taxon>Chelicerata</taxon>
        <taxon>Arachnida</taxon>
        <taxon>Araneae</taxon>
        <taxon>Araneomorphae</taxon>
        <taxon>Entelegynae</taxon>
        <taxon>Araneoidea</taxon>
        <taxon>Araneidae</taxon>
        <taxon>Araneus</taxon>
    </lineage>
</organism>
<accession>A0A4Y2WF33</accession>
<gene>
    <name evidence="1" type="ORF">AVEN_155165_1</name>
</gene>
<proteinExistence type="predicted"/>
<keyword evidence="2" id="KW-1185">Reference proteome</keyword>
<sequence>MYYLIPCDVMISRARVYKRRQPKVGNGLWSFVCSVNGKAGELSAIVSAVTVITSDLLTVRAAKSEKAVTVITSKLLSVCVANLYKNYCSCYL</sequence>
<protein>
    <submittedName>
        <fullName evidence="1">Uncharacterized protein</fullName>
    </submittedName>
</protein>
<reference evidence="1 2" key="1">
    <citation type="journal article" date="2019" name="Sci. Rep.">
        <title>Orb-weaving spider Araneus ventricosus genome elucidates the spidroin gene catalogue.</title>
        <authorList>
            <person name="Kono N."/>
            <person name="Nakamura H."/>
            <person name="Ohtoshi R."/>
            <person name="Moran D.A.P."/>
            <person name="Shinohara A."/>
            <person name="Yoshida Y."/>
            <person name="Fujiwara M."/>
            <person name="Mori M."/>
            <person name="Tomita M."/>
            <person name="Arakawa K."/>
        </authorList>
    </citation>
    <scope>NUCLEOTIDE SEQUENCE [LARGE SCALE GENOMIC DNA]</scope>
</reference>
<evidence type="ECO:0000313" key="2">
    <source>
        <dbReference type="Proteomes" id="UP000499080"/>
    </source>
</evidence>